<dbReference type="EMBL" id="JADDOJ010000030">
    <property type="protein sequence ID" value="MBE7940773.1"/>
    <property type="molecule type" value="Genomic_DNA"/>
</dbReference>
<dbReference type="RefSeq" id="WP_193780311.1">
    <property type="nucleotide sequence ID" value="NZ_JADDOJ010000030.1"/>
</dbReference>
<evidence type="ECO:0000313" key="2">
    <source>
        <dbReference type="Proteomes" id="UP000715965"/>
    </source>
</evidence>
<comment type="caution">
    <text evidence="1">The sequence shown here is derived from an EMBL/GenBank/DDBJ whole genome shotgun (WGS) entry which is preliminary data.</text>
</comment>
<dbReference type="Gene3D" id="1.10.3290.10">
    <property type="entry name" value="Fido-like domain"/>
    <property type="match status" value="1"/>
</dbReference>
<sequence length="193" mass="20184">MDAAVFDAAALQAAQARQQGGAPAPWRAGADAPVAGRQLEASWHHYKLQFAPGGGLEARVSAALAATGGPAALRGLEPAAAAALLARLHGDLDQLHPFDAECRPALREFLAAFAAAGGWVLDWAPLSAAPVERDRLCVACDREVVARSFPGLHQGRAMTTTNKAEYEAYARFLAPFAQWPGLAALLVTALRAP</sequence>
<dbReference type="InterPro" id="IPR036597">
    <property type="entry name" value="Fido-like_dom_sf"/>
</dbReference>
<protein>
    <submittedName>
        <fullName evidence="1">Uncharacterized protein</fullName>
    </submittedName>
</protein>
<dbReference type="Proteomes" id="UP000715965">
    <property type="component" value="Unassembled WGS sequence"/>
</dbReference>
<reference evidence="1 2" key="1">
    <citation type="submission" date="2020-10" db="EMBL/GenBank/DDBJ databases">
        <title>Draft genome of Ramlibacter aquaticus LMG 30558.</title>
        <authorList>
            <person name="Props R."/>
        </authorList>
    </citation>
    <scope>NUCLEOTIDE SEQUENCE [LARGE SCALE GENOMIC DNA]</scope>
    <source>
        <strain evidence="1 2">LMG 30558</strain>
    </source>
</reference>
<gene>
    <name evidence="1" type="ORF">IM725_09350</name>
</gene>
<evidence type="ECO:0000313" key="1">
    <source>
        <dbReference type="EMBL" id="MBE7940773.1"/>
    </source>
</evidence>
<name>A0ABR9SEM7_9BURK</name>
<accession>A0ABR9SEM7</accession>
<organism evidence="1 2">
    <name type="scientific">Ramlibacter aquaticus</name>
    <dbReference type="NCBI Taxonomy" id="2780094"/>
    <lineage>
        <taxon>Bacteria</taxon>
        <taxon>Pseudomonadati</taxon>
        <taxon>Pseudomonadota</taxon>
        <taxon>Betaproteobacteria</taxon>
        <taxon>Burkholderiales</taxon>
        <taxon>Comamonadaceae</taxon>
        <taxon>Ramlibacter</taxon>
    </lineage>
</organism>
<proteinExistence type="predicted"/>
<keyword evidence="2" id="KW-1185">Reference proteome</keyword>